<sequence length="92" mass="10452">MSDSTKPLLGNQLGNDLEHDSDPSSSAGIWSQLTFRWLNPLFEKGRNEKLQLGDILPIPRLETADEAVSESRKLKLPPCQMPYLMQYGRPWP</sequence>
<evidence type="ECO:0000256" key="1">
    <source>
        <dbReference type="SAM" id="MobiDB-lite"/>
    </source>
</evidence>
<reference evidence="2" key="2">
    <citation type="journal article" date="2024" name="Plant">
        <title>Genomic evolution and insights into agronomic trait innovations of Sesamum species.</title>
        <authorList>
            <person name="Miao H."/>
            <person name="Wang L."/>
            <person name="Qu L."/>
            <person name="Liu H."/>
            <person name="Sun Y."/>
            <person name="Le M."/>
            <person name="Wang Q."/>
            <person name="Wei S."/>
            <person name="Zheng Y."/>
            <person name="Lin W."/>
            <person name="Duan Y."/>
            <person name="Cao H."/>
            <person name="Xiong S."/>
            <person name="Wang X."/>
            <person name="Wei L."/>
            <person name="Li C."/>
            <person name="Ma Q."/>
            <person name="Ju M."/>
            <person name="Zhao R."/>
            <person name="Li G."/>
            <person name="Mu C."/>
            <person name="Tian Q."/>
            <person name="Mei H."/>
            <person name="Zhang T."/>
            <person name="Gao T."/>
            <person name="Zhang H."/>
        </authorList>
    </citation>
    <scope>NUCLEOTIDE SEQUENCE</scope>
    <source>
        <strain evidence="2">G01</strain>
    </source>
</reference>
<accession>A0AAW2KWW0</accession>
<name>A0AAW2KWW0_9LAMI</name>
<feature type="region of interest" description="Disordered" evidence="1">
    <location>
        <begin position="1"/>
        <end position="26"/>
    </location>
</feature>
<evidence type="ECO:0000313" key="2">
    <source>
        <dbReference type="EMBL" id="KAL0311579.1"/>
    </source>
</evidence>
<comment type="caution">
    <text evidence="2">The sequence shown here is derived from an EMBL/GenBank/DDBJ whole genome shotgun (WGS) entry which is preliminary data.</text>
</comment>
<protein>
    <submittedName>
        <fullName evidence="2">Uncharacterized protein</fullName>
    </submittedName>
</protein>
<dbReference type="EMBL" id="JACGWK010000016">
    <property type="protein sequence ID" value="KAL0311579.1"/>
    <property type="molecule type" value="Genomic_DNA"/>
</dbReference>
<organism evidence="2">
    <name type="scientific">Sesamum angustifolium</name>
    <dbReference type="NCBI Taxonomy" id="2727405"/>
    <lineage>
        <taxon>Eukaryota</taxon>
        <taxon>Viridiplantae</taxon>
        <taxon>Streptophyta</taxon>
        <taxon>Embryophyta</taxon>
        <taxon>Tracheophyta</taxon>
        <taxon>Spermatophyta</taxon>
        <taxon>Magnoliopsida</taxon>
        <taxon>eudicotyledons</taxon>
        <taxon>Gunneridae</taxon>
        <taxon>Pentapetalae</taxon>
        <taxon>asterids</taxon>
        <taxon>lamiids</taxon>
        <taxon>Lamiales</taxon>
        <taxon>Pedaliaceae</taxon>
        <taxon>Sesamum</taxon>
    </lineage>
</organism>
<proteinExistence type="predicted"/>
<dbReference type="AlphaFoldDB" id="A0AAW2KWW0"/>
<reference evidence="2" key="1">
    <citation type="submission" date="2020-06" db="EMBL/GenBank/DDBJ databases">
        <authorList>
            <person name="Li T."/>
            <person name="Hu X."/>
            <person name="Zhang T."/>
            <person name="Song X."/>
            <person name="Zhang H."/>
            <person name="Dai N."/>
            <person name="Sheng W."/>
            <person name="Hou X."/>
            <person name="Wei L."/>
        </authorList>
    </citation>
    <scope>NUCLEOTIDE SEQUENCE</scope>
    <source>
        <strain evidence="2">G01</strain>
        <tissue evidence="2">Leaf</tissue>
    </source>
</reference>
<gene>
    <name evidence="2" type="ORF">Sangu_2452600</name>
</gene>